<evidence type="ECO:0000256" key="2">
    <source>
        <dbReference type="SAM" id="Phobius"/>
    </source>
</evidence>
<feature type="compositionally biased region" description="Polar residues" evidence="1">
    <location>
        <begin position="293"/>
        <end position="302"/>
    </location>
</feature>
<accession>A0A553IDP7</accession>
<dbReference type="Proteomes" id="UP000319160">
    <property type="component" value="Unassembled WGS sequence"/>
</dbReference>
<keyword evidence="2" id="KW-0812">Transmembrane</keyword>
<feature type="transmembrane region" description="Helical" evidence="2">
    <location>
        <begin position="111"/>
        <end position="135"/>
    </location>
</feature>
<proteinExistence type="predicted"/>
<dbReference type="STRING" id="2512241.A0A553IDP7"/>
<feature type="transmembrane region" description="Helical" evidence="2">
    <location>
        <begin position="85"/>
        <end position="105"/>
    </location>
</feature>
<dbReference type="OrthoDB" id="5404940at2759"/>
<feature type="compositionally biased region" description="Acidic residues" evidence="1">
    <location>
        <begin position="443"/>
        <end position="452"/>
    </location>
</feature>
<comment type="caution">
    <text evidence="3">The sequence shown here is derived from an EMBL/GenBank/DDBJ whole genome shotgun (WGS) entry which is preliminary data.</text>
</comment>
<sequence>MGAQQPYMYDAVRRDSQFPEKEFDPKAVTRASWEVKPKKPKKKGPLVSFNRHPDAHMVPTGRTYNFRPMSDTTKWMIRWTRYIQLGLRALELIAGAGLLVLMILISNVPALVAWILRIAPGVIVLCSGYAILHLSRPARARPPASSAAYQLFAGITDLAIIPFYAFGAITVSKQSNDWDTIIGNKTLLPIFIKSEYYGLVSALGLHAVSLFISLYLGLMFKRIADMPPDMNPLESNLTSRAKHKRNKSSMASTSTAMSEDSKRLSTPLEDHRRSGAPYDDLSRPPSIPFMHTRSGSQGSFASSKRDSRVDLPSRHYQITPGNSPRNSIASPADQKRKSNPKLAQRGSYIEVPLHQTGSPSSSRPSSVANPQHTNVSPARMTKFTEAWYASESLINRTQQRQRAMDASERTAAERSKAYEALNQRYGDDESDSEQENAMRPEDVSDLEDDDDPINVSRNMHPSPLRLNPVPSTPPRDGGSTPRQKSTPRLRDSQPSQPVLIEMSPNRRSVSGSQDIADAQPAPAPARRPTILGGWARIKGNRNSSIQADDQFYSKPYGELKSATPPIPYGNEKEETKGSAGRQVSSGNDYDLGSGTNTGYRRKISGRAAEEGMAGPRYSRYSVLNE</sequence>
<feature type="compositionally biased region" description="Basic and acidic residues" evidence="1">
    <location>
        <begin position="402"/>
        <end position="417"/>
    </location>
</feature>
<feature type="compositionally biased region" description="Polar residues" evidence="1">
    <location>
        <begin position="480"/>
        <end position="496"/>
    </location>
</feature>
<feature type="compositionally biased region" description="Polar residues" evidence="1">
    <location>
        <begin position="367"/>
        <end position="376"/>
    </location>
</feature>
<name>A0A553IDP7_9PEZI</name>
<gene>
    <name evidence="3" type="ORF">FHL15_000964</name>
</gene>
<feature type="region of interest" description="Disordered" evidence="1">
    <location>
        <begin position="234"/>
        <end position="378"/>
    </location>
</feature>
<feature type="compositionally biased region" description="Basic and acidic residues" evidence="1">
    <location>
        <begin position="259"/>
        <end position="273"/>
    </location>
</feature>
<dbReference type="EMBL" id="VFLP01000003">
    <property type="protein sequence ID" value="TRX98319.1"/>
    <property type="molecule type" value="Genomic_DNA"/>
</dbReference>
<evidence type="ECO:0000313" key="4">
    <source>
        <dbReference type="Proteomes" id="UP000319160"/>
    </source>
</evidence>
<keyword evidence="2" id="KW-1133">Transmembrane helix</keyword>
<feature type="compositionally biased region" description="Polar residues" evidence="1">
    <location>
        <begin position="581"/>
        <end position="598"/>
    </location>
</feature>
<feature type="region of interest" description="Disordered" evidence="1">
    <location>
        <begin position="398"/>
        <end position="625"/>
    </location>
</feature>
<organism evidence="3 4">
    <name type="scientific">Xylaria flabelliformis</name>
    <dbReference type="NCBI Taxonomy" id="2512241"/>
    <lineage>
        <taxon>Eukaryota</taxon>
        <taxon>Fungi</taxon>
        <taxon>Dikarya</taxon>
        <taxon>Ascomycota</taxon>
        <taxon>Pezizomycotina</taxon>
        <taxon>Sordariomycetes</taxon>
        <taxon>Xylariomycetidae</taxon>
        <taxon>Xylariales</taxon>
        <taxon>Xylariaceae</taxon>
        <taxon>Xylaria</taxon>
    </lineage>
</organism>
<feature type="compositionally biased region" description="Basic and acidic residues" evidence="1">
    <location>
        <begin position="303"/>
        <end position="313"/>
    </location>
</feature>
<dbReference type="AlphaFoldDB" id="A0A553IDP7"/>
<protein>
    <submittedName>
        <fullName evidence="3">Uncharacterized protein</fullName>
    </submittedName>
</protein>
<keyword evidence="4" id="KW-1185">Reference proteome</keyword>
<evidence type="ECO:0000313" key="3">
    <source>
        <dbReference type="EMBL" id="TRX98319.1"/>
    </source>
</evidence>
<feature type="compositionally biased region" description="Polar residues" evidence="1">
    <location>
        <begin position="319"/>
        <end position="329"/>
    </location>
</feature>
<feature type="compositionally biased region" description="Low complexity" evidence="1">
    <location>
        <begin position="513"/>
        <end position="528"/>
    </location>
</feature>
<feature type="transmembrane region" description="Helical" evidence="2">
    <location>
        <begin position="196"/>
        <end position="218"/>
    </location>
</feature>
<evidence type="ECO:0000256" key="1">
    <source>
        <dbReference type="SAM" id="MobiDB-lite"/>
    </source>
</evidence>
<keyword evidence="2" id="KW-0472">Membrane</keyword>
<feature type="transmembrane region" description="Helical" evidence="2">
    <location>
        <begin position="147"/>
        <end position="169"/>
    </location>
</feature>
<feature type="compositionally biased region" description="Low complexity" evidence="1">
    <location>
        <begin position="248"/>
        <end position="258"/>
    </location>
</feature>
<reference evidence="4" key="1">
    <citation type="submission" date="2019-06" db="EMBL/GenBank/DDBJ databases">
        <title>Draft genome sequence of the griseofulvin-producing fungus Xylaria cubensis strain G536.</title>
        <authorList>
            <person name="Mead M.E."/>
            <person name="Raja H.A."/>
            <person name="Steenwyk J.L."/>
            <person name="Knowles S.L."/>
            <person name="Oberlies N.H."/>
            <person name="Rokas A."/>
        </authorList>
    </citation>
    <scope>NUCLEOTIDE SEQUENCE [LARGE SCALE GENOMIC DNA]</scope>
    <source>
        <strain evidence="4">G536</strain>
    </source>
</reference>